<dbReference type="Pfam" id="PF13449">
    <property type="entry name" value="Phytase-like"/>
    <property type="match status" value="1"/>
</dbReference>
<dbReference type="Proteomes" id="UP000078272">
    <property type="component" value="Unassembled WGS sequence"/>
</dbReference>
<evidence type="ECO:0000313" key="4">
    <source>
        <dbReference type="Proteomes" id="UP000078272"/>
    </source>
</evidence>
<dbReference type="RefSeq" id="WP_058635550.1">
    <property type="nucleotide sequence ID" value="NZ_LDPZ01000030.1"/>
</dbReference>
<sequence>MPTRLAISLALLASTALPAFAEPVFNRVAAFPVAANLPKETAGEVPTSAEIVTASEDGMTLVYSDSPHGGIGFIDITDAHAPKPAGYLKLDGEPTSVAVARGNVLVALNTSESKANPSGRLVAVDLAGHAIGAACDLGGQPDSVAVSPDRSFAAVAIENERDEKVNDGALPQMPAGYLALVPLKDGTPDCAKMRRVDMTGLAAIAPEDPEPEFVDINDQNEVVVSLQENNHIVIVDGASGKIKGHFPAGSVALEGVDAEKDGKLDFTGKIEARPREPDAVKWLKDGRIAAADEGDWKGGTRGFTIFNHDGSVSYESGATLEREVARMGHFPEKRADKKGIEPEGLAKGTFGGQDYLFVLAERGSVVAVYRDTGAAPELMQILPSGISPEGAVTIPSRNLLVTANEADLGKDGGARSHVMIYERAEGEKAYPTIVSIDDKAGNPIGFGALSALAAIEGRPNQFWSVSDSVYGKMPRIYMIDAATKPARIVSALNVTRDGKPAAKLDLESLTPDGKGGFWLGSEGNPEKEVPHLLLHVDGKGAILEEIAFPEKLLESQTRFGAEGVALANGKVWVAIQRPWKDDPKNETKLLAYDPATKEWGAVLYPLDKSAEGAWNGLSEMTVHGDHAYFIERDNQIGDKAKLKAVTRVPLSELKPAPLGNKLPIVSKETVRDLVPILAEATHGYVVDKVEGLAIDAQGEMTIVTDNDGVDESSGETLFLKIGNVNDKAASLKK</sequence>
<reference evidence="3 4" key="1">
    <citation type="journal article" date="2016" name="Front. Microbiol.">
        <title>Genomic Resource of Rice Seed Associated Bacteria.</title>
        <authorList>
            <person name="Midha S."/>
            <person name="Bansal K."/>
            <person name="Sharma S."/>
            <person name="Kumar N."/>
            <person name="Patil P.P."/>
            <person name="Chaudhry V."/>
            <person name="Patil P.B."/>
        </authorList>
    </citation>
    <scope>NUCLEOTIDE SEQUENCE [LARGE SCALE GENOMIC DNA]</scope>
    <source>
        <strain evidence="3 4">NS226</strain>
    </source>
</reference>
<dbReference type="InterPro" id="IPR015943">
    <property type="entry name" value="WD40/YVTN_repeat-like_dom_sf"/>
</dbReference>
<comment type="caution">
    <text evidence="3">The sequence shown here is derived from an EMBL/GenBank/DDBJ whole genome shotgun (WGS) entry which is preliminary data.</text>
</comment>
<evidence type="ECO:0000313" key="3">
    <source>
        <dbReference type="EMBL" id="KTQ94040.1"/>
    </source>
</evidence>
<organism evidence="3 4">
    <name type="scientific">Aureimonas ureilytica</name>
    <dbReference type="NCBI Taxonomy" id="401562"/>
    <lineage>
        <taxon>Bacteria</taxon>
        <taxon>Pseudomonadati</taxon>
        <taxon>Pseudomonadota</taxon>
        <taxon>Alphaproteobacteria</taxon>
        <taxon>Hyphomicrobiales</taxon>
        <taxon>Aurantimonadaceae</taxon>
        <taxon>Aureimonas</taxon>
    </lineage>
</organism>
<proteinExistence type="predicted"/>
<gene>
    <name evidence="3" type="ORF">NS226_14390</name>
</gene>
<evidence type="ECO:0000259" key="2">
    <source>
        <dbReference type="Pfam" id="PF13449"/>
    </source>
</evidence>
<name>A0A175R8C2_9HYPH</name>
<dbReference type="InterPro" id="IPR052956">
    <property type="entry name" value="Mesenchyme-surface_protein"/>
</dbReference>
<feature type="domain" description="Phytase-like" evidence="2">
    <location>
        <begin position="445"/>
        <end position="707"/>
    </location>
</feature>
<dbReference type="EMBL" id="LDPZ01000030">
    <property type="protein sequence ID" value="KTQ94040.1"/>
    <property type="molecule type" value="Genomic_DNA"/>
</dbReference>
<dbReference type="OrthoDB" id="9803927at2"/>
<dbReference type="InterPro" id="IPR011048">
    <property type="entry name" value="Haem_d1_sf"/>
</dbReference>
<feature type="chain" id="PRO_5008041768" evidence="1">
    <location>
        <begin position="22"/>
        <end position="733"/>
    </location>
</feature>
<dbReference type="AlphaFoldDB" id="A0A175R8C2"/>
<keyword evidence="1" id="KW-0732">Signal</keyword>
<dbReference type="PATRIC" id="fig|401562.3.peg.2576"/>
<evidence type="ECO:0000256" key="1">
    <source>
        <dbReference type="SAM" id="SignalP"/>
    </source>
</evidence>
<dbReference type="InterPro" id="IPR027372">
    <property type="entry name" value="Phytase-like_dom"/>
</dbReference>
<dbReference type="Gene3D" id="2.130.10.10">
    <property type="entry name" value="YVTN repeat-like/Quinoprotein amine dehydrogenase"/>
    <property type="match status" value="1"/>
</dbReference>
<dbReference type="PANTHER" id="PTHR46928">
    <property type="entry name" value="MESENCHYME-SPECIFIC CELL SURFACE GLYCOPROTEIN"/>
    <property type="match status" value="1"/>
</dbReference>
<accession>A0A175R8C2</accession>
<dbReference type="PANTHER" id="PTHR46928:SF1">
    <property type="entry name" value="MESENCHYME-SPECIFIC CELL SURFACE GLYCOPROTEIN"/>
    <property type="match status" value="1"/>
</dbReference>
<protein>
    <submittedName>
        <fullName evidence="3">Alkaline phosphatase</fullName>
    </submittedName>
</protein>
<dbReference type="SUPFAM" id="SSF51004">
    <property type="entry name" value="C-terminal (heme d1) domain of cytochrome cd1-nitrite reductase"/>
    <property type="match status" value="1"/>
</dbReference>
<feature type="signal peptide" evidence="1">
    <location>
        <begin position="1"/>
        <end position="21"/>
    </location>
</feature>